<name>A0A1X0R5M9_RHIZD</name>
<proteinExistence type="predicted"/>
<evidence type="ECO:0000313" key="1">
    <source>
        <dbReference type="EMBL" id="ORE07314.1"/>
    </source>
</evidence>
<dbReference type="InterPro" id="IPR029063">
    <property type="entry name" value="SAM-dependent_MTases_sf"/>
</dbReference>
<dbReference type="PANTHER" id="PTHR43861">
    <property type="entry name" value="TRANS-ACONITATE 2-METHYLTRANSFERASE-RELATED"/>
    <property type="match status" value="1"/>
</dbReference>
<protein>
    <submittedName>
        <fullName evidence="1">S-adenosyl-L-methionine-dependent methyltransferase</fullName>
    </submittedName>
</protein>
<keyword evidence="1" id="KW-0489">Methyltransferase</keyword>
<gene>
    <name evidence="1" type="ORF">BCV72DRAFT_110054</name>
</gene>
<keyword evidence="1" id="KW-0808">Transferase</keyword>
<reference evidence="1" key="1">
    <citation type="journal article" date="2016" name="Proc. Natl. Acad. Sci. U.S.A.">
        <title>Lipid metabolic changes in an early divergent fungus govern the establishment of a mutualistic symbiosis with endobacteria.</title>
        <authorList>
            <person name="Lastovetsky O.A."/>
            <person name="Gaspar M.L."/>
            <person name="Mondo S.J."/>
            <person name="LaButti K.M."/>
            <person name="Sandor L."/>
            <person name="Grigoriev I.V."/>
            <person name="Henry S.A."/>
            <person name="Pawlowska T.E."/>
        </authorList>
    </citation>
    <scope>NUCLEOTIDE SEQUENCE [LARGE SCALE GENOMIC DNA]</scope>
    <source>
        <strain evidence="1">ATCC 52814</strain>
    </source>
</reference>
<dbReference type="Gene3D" id="3.40.50.150">
    <property type="entry name" value="Vaccinia Virus protein VP39"/>
    <property type="match status" value="1"/>
</dbReference>
<dbReference type="AlphaFoldDB" id="A0A1X0R5M9"/>
<sequence length="259" mass="28767">MGQDNWSSNKYVKHAAFVPRLGSAILDALDPQPHEHILDFGCGNGILTRELAGRCKSVVGIDASKAMIDGAPSVKNVEYFVVDGHDADDWFDKTGQSPFDAVFSSATLHWLKRDPVKAIKSIHHTLKPGGRLVAELGGFMNCASVHTALIAALNVRGIDGAAYSPWFFPSPEYYSQLLTDNGFKVLDVELIPRPTELETDVAGWIETFGFNFLNALDSDSERKKMVAEIQEYLRPALQREDGKWFLLYTRLRVIAVKQV</sequence>
<dbReference type="Pfam" id="PF13489">
    <property type="entry name" value="Methyltransf_23"/>
    <property type="match status" value="1"/>
</dbReference>
<accession>A0A1X0R5M9</accession>
<dbReference type="Proteomes" id="UP000242414">
    <property type="component" value="Unassembled WGS sequence"/>
</dbReference>
<dbReference type="GO" id="GO:0032259">
    <property type="term" value="P:methylation"/>
    <property type="evidence" value="ECO:0007669"/>
    <property type="project" value="UniProtKB-KW"/>
</dbReference>
<dbReference type="VEuPathDB" id="FungiDB:BCV72DRAFT_110054"/>
<dbReference type="EMBL" id="KV921906">
    <property type="protein sequence ID" value="ORE07314.1"/>
    <property type="molecule type" value="Genomic_DNA"/>
</dbReference>
<dbReference type="OrthoDB" id="6329284at2759"/>
<dbReference type="SUPFAM" id="SSF53335">
    <property type="entry name" value="S-adenosyl-L-methionine-dependent methyltransferases"/>
    <property type="match status" value="1"/>
</dbReference>
<dbReference type="CDD" id="cd02440">
    <property type="entry name" value="AdoMet_MTases"/>
    <property type="match status" value="1"/>
</dbReference>
<organism evidence="1">
    <name type="scientific">Rhizopus microsporus var. microsporus</name>
    <dbReference type="NCBI Taxonomy" id="86635"/>
    <lineage>
        <taxon>Eukaryota</taxon>
        <taxon>Fungi</taxon>
        <taxon>Fungi incertae sedis</taxon>
        <taxon>Mucoromycota</taxon>
        <taxon>Mucoromycotina</taxon>
        <taxon>Mucoromycetes</taxon>
        <taxon>Mucorales</taxon>
        <taxon>Mucorineae</taxon>
        <taxon>Rhizopodaceae</taxon>
        <taxon>Rhizopus</taxon>
    </lineage>
</organism>
<dbReference type="PANTHER" id="PTHR43861:SF1">
    <property type="entry name" value="TRANS-ACONITATE 2-METHYLTRANSFERASE"/>
    <property type="match status" value="1"/>
</dbReference>
<dbReference type="GO" id="GO:0008168">
    <property type="term" value="F:methyltransferase activity"/>
    <property type="evidence" value="ECO:0007669"/>
    <property type="project" value="UniProtKB-KW"/>
</dbReference>